<protein>
    <recommendedName>
        <fullName evidence="1">DUF1659 domain-containing protein</fullName>
    </recommendedName>
</protein>
<accession>A0ABS4KTR4</accession>
<gene>
    <name evidence="2" type="ORF">J2Z42_000894</name>
</gene>
<evidence type="ECO:0000259" key="1">
    <source>
        <dbReference type="Pfam" id="PF07872"/>
    </source>
</evidence>
<proteinExistence type="predicted"/>
<dbReference type="Pfam" id="PF07872">
    <property type="entry name" value="DUF1659"/>
    <property type="match status" value="1"/>
</dbReference>
<comment type="caution">
    <text evidence="2">The sequence shown here is derived from an EMBL/GenBank/DDBJ whole genome shotgun (WGS) entry which is preliminary data.</text>
</comment>
<organism evidence="2 3">
    <name type="scientific">Clostridium algifaecis</name>
    <dbReference type="NCBI Taxonomy" id="1472040"/>
    <lineage>
        <taxon>Bacteria</taxon>
        <taxon>Bacillati</taxon>
        <taxon>Bacillota</taxon>
        <taxon>Clostridia</taxon>
        <taxon>Eubacteriales</taxon>
        <taxon>Clostridiaceae</taxon>
        <taxon>Clostridium</taxon>
    </lineage>
</organism>
<dbReference type="Proteomes" id="UP001519307">
    <property type="component" value="Unassembled WGS sequence"/>
</dbReference>
<name>A0ABS4KTR4_9CLOT</name>
<evidence type="ECO:0000313" key="3">
    <source>
        <dbReference type="Proteomes" id="UP001519307"/>
    </source>
</evidence>
<dbReference type="EMBL" id="JAGGLM010000003">
    <property type="protein sequence ID" value="MBP2032229.1"/>
    <property type="molecule type" value="Genomic_DNA"/>
</dbReference>
<feature type="domain" description="DUF1659" evidence="1">
    <location>
        <begin position="3"/>
        <end position="73"/>
    </location>
</feature>
<evidence type="ECO:0000313" key="2">
    <source>
        <dbReference type="EMBL" id="MBP2032229.1"/>
    </source>
</evidence>
<sequence>MAAKSNKLQTSVTIKYKDGVNESGKDVIKLQKFSKVKVTASDDSIYNTAKEIEKLLGKSLVELIKTDENDITNA</sequence>
<dbReference type="RefSeq" id="WP_209701183.1">
    <property type="nucleotide sequence ID" value="NZ_JAGGLM010000003.1"/>
</dbReference>
<keyword evidence="3" id="KW-1185">Reference proteome</keyword>
<reference evidence="2 3" key="1">
    <citation type="submission" date="2021-03" db="EMBL/GenBank/DDBJ databases">
        <title>Genomic Encyclopedia of Type Strains, Phase IV (KMG-IV): sequencing the most valuable type-strain genomes for metagenomic binning, comparative biology and taxonomic classification.</title>
        <authorList>
            <person name="Goeker M."/>
        </authorList>
    </citation>
    <scope>NUCLEOTIDE SEQUENCE [LARGE SCALE GENOMIC DNA]</scope>
    <source>
        <strain evidence="2 3">DSM 28783</strain>
    </source>
</reference>
<dbReference type="InterPro" id="IPR012454">
    <property type="entry name" value="DUF1659"/>
</dbReference>